<comment type="similarity">
    <text evidence="6">Belongs to the DNA polymerase HolA subunit family.</text>
</comment>
<dbReference type="EC" id="2.7.7.7" evidence="1"/>
<dbReference type="InterPro" id="IPR027417">
    <property type="entry name" value="P-loop_NTPase"/>
</dbReference>
<dbReference type="SUPFAM" id="SSF48019">
    <property type="entry name" value="post-AAA+ oligomerization domain-like"/>
    <property type="match status" value="1"/>
</dbReference>
<dbReference type="EMBL" id="MHMM01000007">
    <property type="protein sequence ID" value="OGZ27324.1"/>
    <property type="molecule type" value="Genomic_DNA"/>
</dbReference>
<evidence type="ECO:0000256" key="3">
    <source>
        <dbReference type="ARBA" id="ARBA00022695"/>
    </source>
</evidence>
<comment type="catalytic activity">
    <reaction evidence="7">
        <text>DNA(n) + a 2'-deoxyribonucleoside 5'-triphosphate = DNA(n+1) + diphosphate</text>
        <dbReference type="Rhea" id="RHEA:22508"/>
        <dbReference type="Rhea" id="RHEA-COMP:17339"/>
        <dbReference type="Rhea" id="RHEA-COMP:17340"/>
        <dbReference type="ChEBI" id="CHEBI:33019"/>
        <dbReference type="ChEBI" id="CHEBI:61560"/>
        <dbReference type="ChEBI" id="CHEBI:173112"/>
        <dbReference type="EC" id="2.7.7.7"/>
    </reaction>
</comment>
<keyword evidence="3" id="KW-0548">Nucleotidyltransferase</keyword>
<dbReference type="InterPro" id="IPR005790">
    <property type="entry name" value="DNA_polIII_delta"/>
</dbReference>
<protein>
    <recommendedName>
        <fullName evidence="1">DNA-directed DNA polymerase</fullName>
        <ecNumber evidence="1">2.7.7.7</ecNumber>
    </recommendedName>
</protein>
<dbReference type="NCBIfam" id="TIGR01128">
    <property type="entry name" value="holA"/>
    <property type="match status" value="1"/>
</dbReference>
<dbReference type="GO" id="GO:0009360">
    <property type="term" value="C:DNA polymerase III complex"/>
    <property type="evidence" value="ECO:0007669"/>
    <property type="project" value="TreeGrafter"/>
</dbReference>
<name>A0A1G2ENF1_9BACT</name>
<keyword evidence="4" id="KW-0235">DNA replication</keyword>
<dbReference type="Gene3D" id="3.40.50.300">
    <property type="entry name" value="P-loop containing nucleotide triphosphate hydrolases"/>
    <property type="match status" value="1"/>
</dbReference>
<dbReference type="Proteomes" id="UP000177740">
    <property type="component" value="Unassembled WGS sequence"/>
</dbReference>
<evidence type="ECO:0000256" key="2">
    <source>
        <dbReference type="ARBA" id="ARBA00022679"/>
    </source>
</evidence>
<keyword evidence="2" id="KW-0808">Transferase</keyword>
<evidence type="ECO:0000256" key="7">
    <source>
        <dbReference type="ARBA" id="ARBA00049244"/>
    </source>
</evidence>
<evidence type="ECO:0000313" key="10">
    <source>
        <dbReference type="Proteomes" id="UP000177740"/>
    </source>
</evidence>
<evidence type="ECO:0000256" key="5">
    <source>
        <dbReference type="ARBA" id="ARBA00022932"/>
    </source>
</evidence>
<dbReference type="GO" id="GO:0006261">
    <property type="term" value="P:DNA-templated DNA replication"/>
    <property type="evidence" value="ECO:0007669"/>
    <property type="project" value="TreeGrafter"/>
</dbReference>
<evidence type="ECO:0000256" key="6">
    <source>
        <dbReference type="ARBA" id="ARBA00034754"/>
    </source>
</evidence>
<dbReference type="InterPro" id="IPR048466">
    <property type="entry name" value="DNA_pol3_delta-like_C"/>
</dbReference>
<dbReference type="GO" id="GO:0003677">
    <property type="term" value="F:DNA binding"/>
    <property type="evidence" value="ECO:0007669"/>
    <property type="project" value="InterPro"/>
</dbReference>
<accession>A0A1G2ENF1</accession>
<feature type="domain" description="DNA polymerase III delta subunit-like C-terminal" evidence="8">
    <location>
        <begin position="182"/>
        <end position="301"/>
    </location>
</feature>
<dbReference type="GO" id="GO:0003887">
    <property type="term" value="F:DNA-directed DNA polymerase activity"/>
    <property type="evidence" value="ECO:0007669"/>
    <property type="project" value="UniProtKB-KW"/>
</dbReference>
<dbReference type="Gene3D" id="1.10.8.60">
    <property type="match status" value="1"/>
</dbReference>
<comment type="caution">
    <text evidence="9">The sequence shown here is derived from an EMBL/GenBank/DDBJ whole genome shotgun (WGS) entry which is preliminary data.</text>
</comment>
<dbReference type="AlphaFoldDB" id="A0A1G2ENF1"/>
<proteinExistence type="inferred from homology"/>
<dbReference type="PANTHER" id="PTHR34388">
    <property type="entry name" value="DNA POLYMERASE III SUBUNIT DELTA"/>
    <property type="match status" value="1"/>
</dbReference>
<organism evidence="9 10">
    <name type="scientific">Candidatus Nealsonbacteria bacterium RIFOXYB1_FULL_40_15</name>
    <dbReference type="NCBI Taxonomy" id="1801677"/>
    <lineage>
        <taxon>Bacteria</taxon>
        <taxon>Candidatus Nealsoniibacteriota</taxon>
    </lineage>
</organism>
<sequence length="302" mass="35231">MIILLYGEDRYRIGDKLKEIIQKYEKKGSVSLKRFQDFSFKDIKEEIRQRSMFEEAKLLILENPFSSAQFKEEFLKEHDAVLKSKDILVFCQEGEVPKPLLQALAGQNGKCQKFDLLSGLKLIQWMRNKGLKAEYPAEKTLVEYVGPDLWRMGNEITKIMNYTKNSQAKKEDVELLVRPIIENNIFKTIDSIADRNKALALKLVKKHLQKGDSPLYVFSMINYQFRNLLVIKELLSKGYPFGKILAKTGLNPFVVKKTCWQAERFSFEELKKIYRDIFRAELEIKTGKMDPEEGIEMLVSRI</sequence>
<dbReference type="Gene3D" id="1.20.272.10">
    <property type="match status" value="1"/>
</dbReference>
<dbReference type="STRING" id="1801677.A2365_00105"/>
<evidence type="ECO:0000259" key="8">
    <source>
        <dbReference type="Pfam" id="PF21694"/>
    </source>
</evidence>
<dbReference type="Pfam" id="PF21694">
    <property type="entry name" value="DNA_pol3_delta_C"/>
    <property type="match status" value="1"/>
</dbReference>
<evidence type="ECO:0000313" key="9">
    <source>
        <dbReference type="EMBL" id="OGZ27324.1"/>
    </source>
</evidence>
<dbReference type="PANTHER" id="PTHR34388:SF1">
    <property type="entry name" value="DNA POLYMERASE III SUBUNIT DELTA"/>
    <property type="match status" value="1"/>
</dbReference>
<reference evidence="9 10" key="1">
    <citation type="journal article" date="2016" name="Nat. Commun.">
        <title>Thousands of microbial genomes shed light on interconnected biogeochemical processes in an aquifer system.</title>
        <authorList>
            <person name="Anantharaman K."/>
            <person name="Brown C.T."/>
            <person name="Hug L.A."/>
            <person name="Sharon I."/>
            <person name="Castelle C.J."/>
            <person name="Probst A.J."/>
            <person name="Thomas B.C."/>
            <person name="Singh A."/>
            <person name="Wilkins M.J."/>
            <person name="Karaoz U."/>
            <person name="Brodie E.L."/>
            <person name="Williams K.H."/>
            <person name="Hubbard S.S."/>
            <person name="Banfield J.F."/>
        </authorList>
    </citation>
    <scope>NUCLEOTIDE SEQUENCE [LARGE SCALE GENOMIC DNA]</scope>
</reference>
<evidence type="ECO:0000256" key="4">
    <source>
        <dbReference type="ARBA" id="ARBA00022705"/>
    </source>
</evidence>
<evidence type="ECO:0000256" key="1">
    <source>
        <dbReference type="ARBA" id="ARBA00012417"/>
    </source>
</evidence>
<keyword evidence="5" id="KW-0239">DNA-directed DNA polymerase</keyword>
<gene>
    <name evidence="9" type="ORF">A2365_00105</name>
</gene>
<dbReference type="InterPro" id="IPR008921">
    <property type="entry name" value="DNA_pol3_clamp-load_cplx_C"/>
</dbReference>